<dbReference type="AlphaFoldDB" id="F5L3Y6"/>
<sequence length="313" mass="35419">MMIQTDPVQQNVFVRVYKRLSSERMGEFLTGYVMLMPAMLLLAIFFFYPILFVFSLAFQDYNLLRNEGTWIGLENFKRLFDDGVFHRSLYNTFFYVIGVVPVQTAIAVLLALIVNANIRGKTFFRAAYFIPSITASVVASLIFLYIYSRNGMLNSFLSWFGVEPRVWFEDPTFALPSIMVMNIWSTIGQLMVLFLAGLQDIPEDVYEAAAIDGASPVQRFFYITLPLLKPTMFFVVVTGFIGTFQIFDQAFIVSGGTGGPQNATMTMALYLYINAFDYMDMGYAAAIAFVLFVIIFTVTVIQKSLFGDGSNLR</sequence>
<feature type="transmembrane region" description="Helical" evidence="7">
    <location>
        <begin position="281"/>
        <end position="301"/>
    </location>
</feature>
<evidence type="ECO:0000256" key="5">
    <source>
        <dbReference type="ARBA" id="ARBA00022989"/>
    </source>
</evidence>
<dbReference type="EMBL" id="AFCE01000065">
    <property type="protein sequence ID" value="EGL83948.1"/>
    <property type="molecule type" value="Genomic_DNA"/>
</dbReference>
<dbReference type="GO" id="GO:0055085">
    <property type="term" value="P:transmembrane transport"/>
    <property type="evidence" value="ECO:0007669"/>
    <property type="project" value="InterPro"/>
</dbReference>
<proteinExistence type="inferred from homology"/>
<evidence type="ECO:0000313" key="9">
    <source>
        <dbReference type="EMBL" id="EGL83948.1"/>
    </source>
</evidence>
<dbReference type="Proteomes" id="UP000010716">
    <property type="component" value="Unassembled WGS sequence"/>
</dbReference>
<accession>F5L3Y6</accession>
<keyword evidence="4 7" id="KW-0812">Transmembrane</keyword>
<keyword evidence="2 7" id="KW-0813">Transport</keyword>
<dbReference type="CDD" id="cd06261">
    <property type="entry name" value="TM_PBP2"/>
    <property type="match status" value="1"/>
</dbReference>
<reference evidence="9 10" key="1">
    <citation type="journal article" date="2011" name="J. Bacteriol.">
        <title>Draft genome sequence of the thermoalkaliphilic Caldalkalibacillus thermarum strain TA2.A1.</title>
        <authorList>
            <person name="Kalamorz F."/>
            <person name="Keis S."/>
            <person name="McMillan D.G."/>
            <person name="Olsson K."/>
            <person name="Stanton J.A."/>
            <person name="Stockwell P."/>
            <person name="Black M.A."/>
            <person name="Klingeman D.M."/>
            <person name="Land M.L."/>
            <person name="Han C.S."/>
            <person name="Martin S.L."/>
            <person name="Becher S.A."/>
            <person name="Peddie C.J."/>
            <person name="Morgan H.W."/>
            <person name="Matthies D."/>
            <person name="Preiss L."/>
            <person name="Meier T."/>
            <person name="Brown S.D."/>
            <person name="Cook G.M."/>
        </authorList>
    </citation>
    <scope>NUCLEOTIDE SEQUENCE [LARGE SCALE GENOMIC DNA]</scope>
    <source>
        <strain evidence="9 10">TA2.A1</strain>
    </source>
</reference>
<organism evidence="9 10">
    <name type="scientific">Caldalkalibacillus thermarum (strain TA2.A1)</name>
    <dbReference type="NCBI Taxonomy" id="986075"/>
    <lineage>
        <taxon>Bacteria</taxon>
        <taxon>Bacillati</taxon>
        <taxon>Bacillota</taxon>
        <taxon>Bacilli</taxon>
        <taxon>Bacillales</taxon>
        <taxon>Bacillaceae</taxon>
        <taxon>Caldalkalibacillus</taxon>
    </lineage>
</organism>
<dbReference type="InterPro" id="IPR000515">
    <property type="entry name" value="MetI-like"/>
</dbReference>
<feature type="domain" description="ABC transmembrane type-1" evidence="8">
    <location>
        <begin position="89"/>
        <end position="302"/>
    </location>
</feature>
<feature type="transmembrane region" description="Helical" evidence="7">
    <location>
        <begin position="227"/>
        <end position="247"/>
    </location>
</feature>
<dbReference type="RefSeq" id="WP_007502757.1">
    <property type="nucleotide sequence ID" value="NZ_CP082237.1"/>
</dbReference>
<dbReference type="PROSITE" id="PS50928">
    <property type="entry name" value="ABC_TM1"/>
    <property type="match status" value="1"/>
</dbReference>
<feature type="transmembrane region" description="Helical" evidence="7">
    <location>
        <begin position="93"/>
        <end position="114"/>
    </location>
</feature>
<evidence type="ECO:0000313" key="10">
    <source>
        <dbReference type="Proteomes" id="UP000010716"/>
    </source>
</evidence>
<evidence type="ECO:0000256" key="3">
    <source>
        <dbReference type="ARBA" id="ARBA00022475"/>
    </source>
</evidence>
<evidence type="ECO:0000256" key="4">
    <source>
        <dbReference type="ARBA" id="ARBA00022692"/>
    </source>
</evidence>
<name>F5L3Y6_CALTT</name>
<keyword evidence="3" id="KW-1003">Cell membrane</keyword>
<dbReference type="InterPro" id="IPR035906">
    <property type="entry name" value="MetI-like_sf"/>
</dbReference>
<keyword evidence="5 7" id="KW-1133">Transmembrane helix</keyword>
<comment type="similarity">
    <text evidence="7">Belongs to the binding-protein-dependent transport system permease family.</text>
</comment>
<dbReference type="PANTHER" id="PTHR30193">
    <property type="entry name" value="ABC TRANSPORTER PERMEASE PROTEIN"/>
    <property type="match status" value="1"/>
</dbReference>
<dbReference type="SUPFAM" id="SSF161098">
    <property type="entry name" value="MetI-like"/>
    <property type="match status" value="1"/>
</dbReference>
<evidence type="ECO:0000259" key="8">
    <source>
        <dbReference type="PROSITE" id="PS50928"/>
    </source>
</evidence>
<feature type="transmembrane region" description="Helical" evidence="7">
    <location>
        <begin position="173"/>
        <end position="196"/>
    </location>
</feature>
<dbReference type="Gene3D" id="1.10.3720.10">
    <property type="entry name" value="MetI-like"/>
    <property type="match status" value="1"/>
</dbReference>
<dbReference type="PANTHER" id="PTHR30193:SF37">
    <property type="entry name" value="INNER MEMBRANE ABC TRANSPORTER PERMEASE PROTEIN YCJO"/>
    <property type="match status" value="1"/>
</dbReference>
<feature type="transmembrane region" description="Helical" evidence="7">
    <location>
        <begin position="28"/>
        <end position="58"/>
    </location>
</feature>
<dbReference type="GO" id="GO:0005886">
    <property type="term" value="C:plasma membrane"/>
    <property type="evidence" value="ECO:0007669"/>
    <property type="project" value="UniProtKB-SubCell"/>
</dbReference>
<evidence type="ECO:0000256" key="2">
    <source>
        <dbReference type="ARBA" id="ARBA00022448"/>
    </source>
</evidence>
<dbReference type="InterPro" id="IPR051393">
    <property type="entry name" value="ABC_transporter_permease"/>
</dbReference>
<evidence type="ECO:0000256" key="1">
    <source>
        <dbReference type="ARBA" id="ARBA00004651"/>
    </source>
</evidence>
<gene>
    <name evidence="9" type="ORF">CathTA2_0498</name>
</gene>
<keyword evidence="6 7" id="KW-0472">Membrane</keyword>
<dbReference type="Pfam" id="PF00528">
    <property type="entry name" value="BPD_transp_1"/>
    <property type="match status" value="1"/>
</dbReference>
<comment type="caution">
    <text evidence="9">The sequence shown here is derived from an EMBL/GenBank/DDBJ whole genome shotgun (WGS) entry which is preliminary data.</text>
</comment>
<dbReference type="eggNOG" id="COG1175">
    <property type="taxonomic scope" value="Bacteria"/>
</dbReference>
<evidence type="ECO:0000256" key="7">
    <source>
        <dbReference type="RuleBase" id="RU363032"/>
    </source>
</evidence>
<feature type="transmembrane region" description="Helical" evidence="7">
    <location>
        <begin position="126"/>
        <end position="147"/>
    </location>
</feature>
<protein>
    <submittedName>
        <fullName evidence="9">ABC-type transporter, integral membrane subunit</fullName>
    </submittedName>
</protein>
<evidence type="ECO:0000256" key="6">
    <source>
        <dbReference type="ARBA" id="ARBA00023136"/>
    </source>
</evidence>
<comment type="subcellular location">
    <subcellularLocation>
        <location evidence="1 7">Cell membrane</location>
        <topology evidence="1 7">Multi-pass membrane protein</topology>
    </subcellularLocation>
</comment>